<dbReference type="GO" id="GO:0016787">
    <property type="term" value="F:hydrolase activity"/>
    <property type="evidence" value="ECO:0007669"/>
    <property type="project" value="UniProtKB-KW"/>
</dbReference>
<protein>
    <recommendedName>
        <fullName evidence="10">Purine nucleoside phosphorylase</fullName>
    </recommendedName>
</protein>
<dbReference type="EMBL" id="LMXU01000004">
    <property type="protein sequence ID" value="KWU02319.1"/>
    <property type="molecule type" value="Genomic_DNA"/>
</dbReference>
<name>A0A109DBC7_9VIBR</name>
<dbReference type="SUPFAM" id="SSF64438">
    <property type="entry name" value="CNF1/YfiH-like putative cysteine hydrolases"/>
    <property type="match status" value="1"/>
</dbReference>
<dbReference type="InterPro" id="IPR011324">
    <property type="entry name" value="Cytotoxic_necrot_fac-like_cat"/>
</dbReference>
<dbReference type="AlphaFoldDB" id="A0A109DBC7"/>
<evidence type="ECO:0000256" key="9">
    <source>
        <dbReference type="ARBA" id="ARBA00049893"/>
    </source>
</evidence>
<dbReference type="InterPro" id="IPR038371">
    <property type="entry name" value="Cu_polyphenol_OxRdtase_sf"/>
</dbReference>
<evidence type="ECO:0000256" key="6">
    <source>
        <dbReference type="ARBA" id="ARBA00022833"/>
    </source>
</evidence>
<organism evidence="11 12">
    <name type="scientific">Vibrio toranzoniae</name>
    <dbReference type="NCBI Taxonomy" id="1194427"/>
    <lineage>
        <taxon>Bacteria</taxon>
        <taxon>Pseudomonadati</taxon>
        <taxon>Pseudomonadota</taxon>
        <taxon>Gammaproteobacteria</taxon>
        <taxon>Vibrionales</taxon>
        <taxon>Vibrionaceae</taxon>
        <taxon>Vibrio</taxon>
    </lineage>
</organism>
<evidence type="ECO:0000256" key="4">
    <source>
        <dbReference type="ARBA" id="ARBA00022723"/>
    </source>
</evidence>
<evidence type="ECO:0000256" key="3">
    <source>
        <dbReference type="ARBA" id="ARBA00022679"/>
    </source>
</evidence>
<dbReference type="RefSeq" id="WP_060467229.1">
    <property type="nucleotide sequence ID" value="NZ_AP025514.1"/>
</dbReference>
<dbReference type="InterPro" id="IPR003730">
    <property type="entry name" value="Cu_polyphenol_OxRdtase"/>
</dbReference>
<dbReference type="GO" id="GO:0005507">
    <property type="term" value="F:copper ion binding"/>
    <property type="evidence" value="ECO:0007669"/>
    <property type="project" value="TreeGrafter"/>
</dbReference>
<evidence type="ECO:0000313" key="12">
    <source>
        <dbReference type="Proteomes" id="UP000057389"/>
    </source>
</evidence>
<comment type="catalytic activity">
    <reaction evidence="7">
        <text>adenosine + H2O + H(+) = inosine + NH4(+)</text>
        <dbReference type="Rhea" id="RHEA:24408"/>
        <dbReference type="ChEBI" id="CHEBI:15377"/>
        <dbReference type="ChEBI" id="CHEBI:15378"/>
        <dbReference type="ChEBI" id="CHEBI:16335"/>
        <dbReference type="ChEBI" id="CHEBI:17596"/>
        <dbReference type="ChEBI" id="CHEBI:28938"/>
        <dbReference type="EC" id="3.5.4.4"/>
    </reaction>
    <physiologicalReaction direction="left-to-right" evidence="7">
        <dbReference type="Rhea" id="RHEA:24409"/>
    </physiologicalReaction>
</comment>
<evidence type="ECO:0000256" key="10">
    <source>
        <dbReference type="RuleBase" id="RU361274"/>
    </source>
</evidence>
<dbReference type="NCBIfam" id="TIGR00726">
    <property type="entry name" value="peptidoglycan editing factor PgeF"/>
    <property type="match status" value="1"/>
</dbReference>
<comment type="similarity">
    <text evidence="2 10">Belongs to the purine nucleoside phosphorylase YfiH/LACC1 family.</text>
</comment>
<dbReference type="CDD" id="cd16833">
    <property type="entry name" value="YfiH"/>
    <property type="match status" value="1"/>
</dbReference>
<keyword evidence="4" id="KW-0479">Metal-binding</keyword>
<comment type="catalytic activity">
    <reaction evidence="8">
        <text>adenosine + phosphate = alpha-D-ribose 1-phosphate + adenine</text>
        <dbReference type="Rhea" id="RHEA:27642"/>
        <dbReference type="ChEBI" id="CHEBI:16335"/>
        <dbReference type="ChEBI" id="CHEBI:16708"/>
        <dbReference type="ChEBI" id="CHEBI:43474"/>
        <dbReference type="ChEBI" id="CHEBI:57720"/>
        <dbReference type="EC" id="2.4.2.1"/>
    </reaction>
    <physiologicalReaction direction="left-to-right" evidence="8">
        <dbReference type="Rhea" id="RHEA:27643"/>
    </physiologicalReaction>
</comment>
<evidence type="ECO:0000256" key="8">
    <source>
        <dbReference type="ARBA" id="ARBA00048968"/>
    </source>
</evidence>
<gene>
    <name evidence="11" type="ORF">APQ14_02395</name>
</gene>
<dbReference type="OrthoDB" id="4279at2"/>
<reference evidence="11 12" key="1">
    <citation type="submission" date="2015-11" db="EMBL/GenBank/DDBJ databases">
        <title>Draft WGS of Vibrio toranzoniae.</title>
        <authorList>
            <person name="Lasa A."/>
            <person name="Romalde J.L."/>
        </authorList>
    </citation>
    <scope>NUCLEOTIDE SEQUENCE [LARGE SCALE GENOMIC DNA]</scope>
    <source>
        <strain evidence="11 12">Vb 10.8</strain>
    </source>
</reference>
<evidence type="ECO:0000256" key="2">
    <source>
        <dbReference type="ARBA" id="ARBA00007353"/>
    </source>
</evidence>
<dbReference type="GO" id="GO:0017061">
    <property type="term" value="F:S-methyl-5-thioadenosine phosphorylase activity"/>
    <property type="evidence" value="ECO:0007669"/>
    <property type="project" value="UniProtKB-EC"/>
</dbReference>
<keyword evidence="5" id="KW-0378">Hydrolase</keyword>
<dbReference type="Gene3D" id="3.60.140.10">
    <property type="entry name" value="CNF1/YfiH-like putative cysteine hydrolases"/>
    <property type="match status" value="1"/>
</dbReference>
<dbReference type="Pfam" id="PF02578">
    <property type="entry name" value="Cu-oxidase_4"/>
    <property type="match status" value="1"/>
</dbReference>
<dbReference type="GeneID" id="300177580"/>
<dbReference type="PANTHER" id="PTHR30616">
    <property type="entry name" value="UNCHARACTERIZED PROTEIN YFIH"/>
    <property type="match status" value="1"/>
</dbReference>
<evidence type="ECO:0000256" key="1">
    <source>
        <dbReference type="ARBA" id="ARBA00000553"/>
    </source>
</evidence>
<keyword evidence="3" id="KW-0808">Transferase</keyword>
<keyword evidence="6" id="KW-0862">Zinc</keyword>
<dbReference type="Proteomes" id="UP000057389">
    <property type="component" value="Unassembled WGS sequence"/>
</dbReference>
<keyword evidence="12" id="KW-1185">Reference proteome</keyword>
<evidence type="ECO:0000313" key="11">
    <source>
        <dbReference type="EMBL" id="KWU02319.1"/>
    </source>
</evidence>
<comment type="caution">
    <text evidence="11">The sequence shown here is derived from an EMBL/GenBank/DDBJ whole genome shotgun (WGS) entry which is preliminary data.</text>
</comment>
<comment type="catalytic activity">
    <reaction evidence="9">
        <text>S-methyl-5'-thioadenosine + phosphate = 5-(methylsulfanyl)-alpha-D-ribose 1-phosphate + adenine</text>
        <dbReference type="Rhea" id="RHEA:11852"/>
        <dbReference type="ChEBI" id="CHEBI:16708"/>
        <dbReference type="ChEBI" id="CHEBI:17509"/>
        <dbReference type="ChEBI" id="CHEBI:43474"/>
        <dbReference type="ChEBI" id="CHEBI:58533"/>
        <dbReference type="EC" id="2.4.2.28"/>
    </reaction>
    <physiologicalReaction direction="left-to-right" evidence="9">
        <dbReference type="Rhea" id="RHEA:11853"/>
    </physiologicalReaction>
</comment>
<proteinExistence type="inferred from homology"/>
<comment type="catalytic activity">
    <reaction evidence="1">
        <text>inosine + phosphate = alpha-D-ribose 1-phosphate + hypoxanthine</text>
        <dbReference type="Rhea" id="RHEA:27646"/>
        <dbReference type="ChEBI" id="CHEBI:17368"/>
        <dbReference type="ChEBI" id="CHEBI:17596"/>
        <dbReference type="ChEBI" id="CHEBI:43474"/>
        <dbReference type="ChEBI" id="CHEBI:57720"/>
        <dbReference type="EC" id="2.4.2.1"/>
    </reaction>
    <physiologicalReaction direction="left-to-right" evidence="1">
        <dbReference type="Rhea" id="RHEA:27647"/>
    </physiologicalReaction>
</comment>
<dbReference type="PANTHER" id="PTHR30616:SF2">
    <property type="entry name" value="PURINE NUCLEOSIDE PHOSPHORYLASE LACC1"/>
    <property type="match status" value="1"/>
</dbReference>
<evidence type="ECO:0000256" key="5">
    <source>
        <dbReference type="ARBA" id="ARBA00022801"/>
    </source>
</evidence>
<sequence length="246" mass="26460">MSMIIPNWNAPQNVKAFASTRVGGFSSDAYQGLNLGTHVGDDASFVENNRVWLKQQANMPASPIWLNQTHSTDVVTVLEPTTDIIDADGAFTTAKGVVCSAMTADCLPVILTDTNGTQVAAVHAGWRGLAGGILENAVAKFSSIDKANQVIAWLGPAIGEDVFEVGNDVLDAFVRFDPQAKLAFKAKSEPGKWLANMSQLATQRLHKAGVTSVTDSNLCTYADSDAFYSYRRDGITGRQATFIWLE</sequence>
<evidence type="ECO:0000256" key="7">
    <source>
        <dbReference type="ARBA" id="ARBA00047989"/>
    </source>
</evidence>
<accession>A0A109DBC7</accession>